<name>A0A6A5W2G7_9PLEO</name>
<evidence type="ECO:0000313" key="1">
    <source>
        <dbReference type="EMBL" id="KAF1996092.1"/>
    </source>
</evidence>
<dbReference type="Proteomes" id="UP000799779">
    <property type="component" value="Unassembled WGS sequence"/>
</dbReference>
<dbReference type="InterPro" id="IPR023214">
    <property type="entry name" value="HAD_sf"/>
</dbReference>
<dbReference type="InterPro" id="IPR036412">
    <property type="entry name" value="HAD-like_sf"/>
</dbReference>
<organism evidence="1 2">
    <name type="scientific">Amniculicola lignicola CBS 123094</name>
    <dbReference type="NCBI Taxonomy" id="1392246"/>
    <lineage>
        <taxon>Eukaryota</taxon>
        <taxon>Fungi</taxon>
        <taxon>Dikarya</taxon>
        <taxon>Ascomycota</taxon>
        <taxon>Pezizomycotina</taxon>
        <taxon>Dothideomycetes</taxon>
        <taxon>Pleosporomycetidae</taxon>
        <taxon>Pleosporales</taxon>
        <taxon>Amniculicolaceae</taxon>
        <taxon>Amniculicola</taxon>
    </lineage>
</organism>
<evidence type="ECO:0008006" key="3">
    <source>
        <dbReference type="Google" id="ProtNLM"/>
    </source>
</evidence>
<dbReference type="OrthoDB" id="10255128at2759"/>
<dbReference type="SUPFAM" id="SSF56784">
    <property type="entry name" value="HAD-like"/>
    <property type="match status" value="1"/>
</dbReference>
<protein>
    <recommendedName>
        <fullName evidence="3">HAD-like protein</fullName>
    </recommendedName>
</protein>
<keyword evidence="2" id="KW-1185">Reference proteome</keyword>
<dbReference type="PANTHER" id="PTHR28181">
    <property type="entry name" value="UPF0655 PROTEIN YCR015C"/>
    <property type="match status" value="1"/>
</dbReference>
<evidence type="ECO:0000313" key="2">
    <source>
        <dbReference type="Proteomes" id="UP000799779"/>
    </source>
</evidence>
<dbReference type="Gene3D" id="3.40.50.1000">
    <property type="entry name" value="HAD superfamily/HAD-like"/>
    <property type="match status" value="1"/>
</dbReference>
<dbReference type="AlphaFoldDB" id="A0A6A5W2G7"/>
<reference evidence="1" key="1">
    <citation type="journal article" date="2020" name="Stud. Mycol.">
        <title>101 Dothideomycetes genomes: a test case for predicting lifestyles and emergence of pathogens.</title>
        <authorList>
            <person name="Haridas S."/>
            <person name="Albert R."/>
            <person name="Binder M."/>
            <person name="Bloem J."/>
            <person name="Labutti K."/>
            <person name="Salamov A."/>
            <person name="Andreopoulos B."/>
            <person name="Baker S."/>
            <person name="Barry K."/>
            <person name="Bills G."/>
            <person name="Bluhm B."/>
            <person name="Cannon C."/>
            <person name="Castanera R."/>
            <person name="Culley D."/>
            <person name="Daum C."/>
            <person name="Ezra D."/>
            <person name="Gonzalez J."/>
            <person name="Henrissat B."/>
            <person name="Kuo A."/>
            <person name="Liang C."/>
            <person name="Lipzen A."/>
            <person name="Lutzoni F."/>
            <person name="Magnuson J."/>
            <person name="Mondo S."/>
            <person name="Nolan M."/>
            <person name="Ohm R."/>
            <person name="Pangilinan J."/>
            <person name="Park H.-J."/>
            <person name="Ramirez L."/>
            <person name="Alfaro M."/>
            <person name="Sun H."/>
            <person name="Tritt A."/>
            <person name="Yoshinaga Y."/>
            <person name="Zwiers L.-H."/>
            <person name="Turgeon B."/>
            <person name="Goodwin S."/>
            <person name="Spatafora J."/>
            <person name="Crous P."/>
            <person name="Grigoriev I."/>
        </authorList>
    </citation>
    <scope>NUCLEOTIDE SEQUENCE</scope>
    <source>
        <strain evidence="1">CBS 123094</strain>
    </source>
</reference>
<proteinExistence type="predicted"/>
<gene>
    <name evidence="1" type="ORF">P154DRAFT_525809</name>
</gene>
<sequence length="349" mass="39493">MPRPFLRAFNTDHAIHWILDWDGTLTTQDTLDTLVNIPKETKNDPSIPKKWAHVIEAYLDDMNSTLTTLGHLPSTVPEERKLLGRLRDVEERSVTRVSDSGIFAGLREEDLCAGGVSAIVDKTIQLRKGAALFIEYIFNRTMKQETDIDAFQILSVNWSQCFIATALEASVDFKFQRPTLDHFQEQQNEKYALLKNEIPSASHEKLKLDIYANEIDSISTAGTSQGRLCSPGTHKIISSSDKLSYLRGLQKLNPNTLQLNPIVYIGDSWTDLECLLAADLGICIRDEPPTSSQRKLEDSLQRLSIPCQHILDDGPPDEWDIVWARDFTEIRNWLRSNESSAFIRKIPGV</sequence>
<dbReference type="PANTHER" id="PTHR28181:SF1">
    <property type="entry name" value="COLD TOLERANCE PROTEIN 1"/>
    <property type="match status" value="1"/>
</dbReference>
<accession>A0A6A5W2G7</accession>
<dbReference type="EMBL" id="ML977629">
    <property type="protein sequence ID" value="KAF1996092.1"/>
    <property type="molecule type" value="Genomic_DNA"/>
</dbReference>
<dbReference type="InterPro" id="IPR050849">
    <property type="entry name" value="HAD-like_hydrolase_phosphatase"/>
</dbReference>